<name>A0A8S1ISH9_9CHLO</name>
<accession>A0A8S1ISH9</accession>
<feature type="compositionally biased region" description="Basic and acidic residues" evidence="10">
    <location>
        <begin position="301"/>
        <end position="310"/>
    </location>
</feature>
<gene>
    <name evidence="11" type="ORF">OSTQU699_LOCUS2207</name>
</gene>
<evidence type="ECO:0000256" key="10">
    <source>
        <dbReference type="SAM" id="MobiDB-lite"/>
    </source>
</evidence>
<keyword evidence="9" id="KW-0934">Plastid</keyword>
<sequence length="603" mass="65153">MKQFFALWGTFLPMCTLFFFMAFINTIMDSLKDTFVITAVGGGAQVIPYLTVYAVFPVSLLFVLAYTYASQHFDRSKLFNWIVVMFGVFNLSFALFLYPNHRSLHLYGLGEMMAQNLPVGLDGLIGMLQNWTFTLFYCMSELWGDVGLSLLFWGFANEITKMENAPLLYPLFGIGANLAQTLAGLVLKFFSGLGSGEAAFATSLAKLMWMVMLCKGIVIVLHFWIERNSTDLRKQEKQQRQIAAAERPSHGPLLPGDRTESRQRMRSDKMDAAMPNLGNGHSSSQSDRSQLHPASSALDEGGGHDDRVGDTVHMEASTSSEIEGTNGSGTPAEDTPRSIKEVLKILGQSPHIRALAVMMVAQSFAVNVMEFVWKSHVGLVYPTPAAFTGFMGDVATATGIVTGSLMFLSPIMFERLGWTGVAGVTPKVLSYGGGAFFLSCFAYHAFTRMGALAWGTAVLPAVAFGGAALFVLARGAKFSLFKPAEEMVYICLDEDSRTKGKAAVDVVGAQFGKSAGSISQQVLLLLSSGALFGIIPVIFGMYMLTLREWNKAVDDLSAFQAVEDPESPAPGDGPQGSTNGNGAHRGKRDIDPNAPPALAGSIS</sequence>
<proteinExistence type="inferred from homology"/>
<feature type="compositionally biased region" description="Basic and acidic residues" evidence="10">
    <location>
        <begin position="257"/>
        <end position="271"/>
    </location>
</feature>
<feature type="region of interest" description="Disordered" evidence="10">
    <location>
        <begin position="316"/>
        <end position="335"/>
    </location>
</feature>
<reference evidence="11" key="1">
    <citation type="submission" date="2020-12" db="EMBL/GenBank/DDBJ databases">
        <authorList>
            <person name="Iha C."/>
        </authorList>
    </citation>
    <scope>NUCLEOTIDE SEQUENCE</scope>
</reference>
<dbReference type="InterPro" id="IPR004667">
    <property type="entry name" value="ADP_ATP_car_bac_type"/>
</dbReference>
<dbReference type="OrthoDB" id="2190844at2759"/>
<comment type="similarity">
    <text evidence="2 9">Belongs to the ADP/ATP translocase tlc family.</text>
</comment>
<comment type="subcellular location">
    <subcellularLocation>
        <location evidence="1">Membrane</location>
        <topology evidence="1">Multi-pass membrane protein</topology>
    </subcellularLocation>
    <subcellularLocation>
        <location evidence="9">Plastid</location>
        <location evidence="9">Chloroplast membrane</location>
        <topology evidence="9">Multi-pass membrane protein</topology>
    </subcellularLocation>
</comment>
<dbReference type="GO" id="GO:0031969">
    <property type="term" value="C:chloroplast membrane"/>
    <property type="evidence" value="ECO:0007669"/>
    <property type="project" value="UniProtKB-SubCell"/>
</dbReference>
<feature type="transmembrane region" description="Helical" evidence="9">
    <location>
        <begin position="7"/>
        <end position="27"/>
    </location>
</feature>
<evidence type="ECO:0000313" key="12">
    <source>
        <dbReference type="Proteomes" id="UP000708148"/>
    </source>
</evidence>
<keyword evidence="9" id="KW-0150">Chloroplast</keyword>
<dbReference type="Pfam" id="PF03219">
    <property type="entry name" value="TLC"/>
    <property type="match status" value="2"/>
</dbReference>
<evidence type="ECO:0000256" key="9">
    <source>
        <dbReference type="RuleBase" id="RU363121"/>
    </source>
</evidence>
<keyword evidence="5 9" id="KW-0547">Nucleotide-binding</keyword>
<feature type="transmembrane region" description="Helical" evidence="9">
    <location>
        <begin position="522"/>
        <end position="544"/>
    </location>
</feature>
<evidence type="ECO:0000313" key="11">
    <source>
        <dbReference type="EMBL" id="CAD7696846.1"/>
    </source>
</evidence>
<protein>
    <recommendedName>
        <fullName evidence="9">ADP,ATP carrier protein</fullName>
    </recommendedName>
</protein>
<evidence type="ECO:0000256" key="1">
    <source>
        <dbReference type="ARBA" id="ARBA00004141"/>
    </source>
</evidence>
<evidence type="ECO:0000256" key="3">
    <source>
        <dbReference type="ARBA" id="ARBA00022448"/>
    </source>
</evidence>
<feature type="transmembrane region" description="Helical" evidence="9">
    <location>
        <begin position="78"/>
        <end position="98"/>
    </location>
</feature>
<feature type="transmembrane region" description="Helical" evidence="9">
    <location>
        <begin position="167"/>
        <end position="187"/>
    </location>
</feature>
<keyword evidence="8 9" id="KW-0472">Membrane</keyword>
<feature type="compositionally biased region" description="Polar residues" evidence="10">
    <location>
        <begin position="316"/>
        <end position="329"/>
    </location>
</feature>
<dbReference type="PANTHER" id="PTHR31187">
    <property type="match status" value="1"/>
</dbReference>
<feature type="transmembrane region" description="Helical" evidence="9">
    <location>
        <begin position="385"/>
        <end position="408"/>
    </location>
</feature>
<feature type="region of interest" description="Disordered" evidence="10">
    <location>
        <begin position="561"/>
        <end position="603"/>
    </location>
</feature>
<feature type="transmembrane region" description="Helical" evidence="9">
    <location>
        <begin position="452"/>
        <end position="473"/>
    </location>
</feature>
<evidence type="ECO:0000256" key="8">
    <source>
        <dbReference type="ARBA" id="ARBA00023136"/>
    </source>
</evidence>
<dbReference type="InterPro" id="IPR036259">
    <property type="entry name" value="MFS_trans_sf"/>
</dbReference>
<feature type="transmembrane region" description="Helical" evidence="9">
    <location>
        <begin position="47"/>
        <end position="66"/>
    </location>
</feature>
<feature type="transmembrane region" description="Helical" evidence="9">
    <location>
        <begin position="134"/>
        <end position="155"/>
    </location>
</feature>
<comment type="caution">
    <text evidence="11">The sequence shown here is derived from an EMBL/GenBank/DDBJ whole genome shotgun (WGS) entry which is preliminary data.</text>
</comment>
<keyword evidence="4 9" id="KW-0812">Transmembrane</keyword>
<dbReference type="SUPFAM" id="SSF103473">
    <property type="entry name" value="MFS general substrate transporter"/>
    <property type="match status" value="1"/>
</dbReference>
<evidence type="ECO:0000256" key="2">
    <source>
        <dbReference type="ARBA" id="ARBA00007127"/>
    </source>
</evidence>
<keyword evidence="7 9" id="KW-1133">Transmembrane helix</keyword>
<dbReference type="PANTHER" id="PTHR31187:SF1">
    <property type="entry name" value="ADP,ATP CARRIER PROTEIN 1"/>
    <property type="match status" value="1"/>
</dbReference>
<evidence type="ECO:0000256" key="4">
    <source>
        <dbReference type="ARBA" id="ARBA00022692"/>
    </source>
</evidence>
<evidence type="ECO:0000256" key="7">
    <source>
        <dbReference type="ARBA" id="ARBA00022989"/>
    </source>
</evidence>
<feature type="region of interest" description="Disordered" evidence="10">
    <location>
        <begin position="235"/>
        <end position="310"/>
    </location>
</feature>
<keyword evidence="6 9" id="KW-0067">ATP-binding</keyword>
<keyword evidence="3 9" id="KW-0813">Transport</keyword>
<evidence type="ECO:0000256" key="6">
    <source>
        <dbReference type="ARBA" id="ARBA00022840"/>
    </source>
</evidence>
<evidence type="ECO:0000256" key="5">
    <source>
        <dbReference type="ARBA" id="ARBA00022741"/>
    </source>
</evidence>
<dbReference type="GO" id="GO:0005524">
    <property type="term" value="F:ATP binding"/>
    <property type="evidence" value="ECO:0007669"/>
    <property type="project" value="UniProtKB-KW"/>
</dbReference>
<feature type="compositionally biased region" description="Polar residues" evidence="10">
    <location>
        <begin position="279"/>
        <end position="288"/>
    </location>
</feature>
<dbReference type="AlphaFoldDB" id="A0A8S1ISH9"/>
<keyword evidence="12" id="KW-1185">Reference proteome</keyword>
<feature type="transmembrane region" description="Helical" evidence="9">
    <location>
        <begin position="207"/>
        <end position="225"/>
    </location>
</feature>
<organism evidence="11 12">
    <name type="scientific">Ostreobium quekettii</name>
    <dbReference type="NCBI Taxonomy" id="121088"/>
    <lineage>
        <taxon>Eukaryota</taxon>
        <taxon>Viridiplantae</taxon>
        <taxon>Chlorophyta</taxon>
        <taxon>core chlorophytes</taxon>
        <taxon>Ulvophyceae</taxon>
        <taxon>TCBD clade</taxon>
        <taxon>Bryopsidales</taxon>
        <taxon>Ostreobineae</taxon>
        <taxon>Ostreobiaceae</taxon>
        <taxon>Ostreobium</taxon>
    </lineage>
</organism>
<dbReference type="GO" id="GO:0005471">
    <property type="term" value="F:ATP:ADP antiporter activity"/>
    <property type="evidence" value="ECO:0007669"/>
    <property type="project" value="InterPro"/>
</dbReference>
<dbReference type="Proteomes" id="UP000708148">
    <property type="component" value="Unassembled WGS sequence"/>
</dbReference>
<dbReference type="EMBL" id="CAJHUC010000556">
    <property type="protein sequence ID" value="CAD7696846.1"/>
    <property type="molecule type" value="Genomic_DNA"/>
</dbReference>